<organism evidence="6 7">
    <name type="scientific">Rivihabitans pingtungensis</name>
    <dbReference type="NCBI Taxonomy" id="1054498"/>
    <lineage>
        <taxon>Bacteria</taxon>
        <taxon>Pseudomonadati</taxon>
        <taxon>Pseudomonadota</taxon>
        <taxon>Betaproteobacteria</taxon>
        <taxon>Neisseriales</taxon>
        <taxon>Aquaspirillaceae</taxon>
        <taxon>Rivihabitans</taxon>
    </lineage>
</organism>
<dbReference type="InterPro" id="IPR036388">
    <property type="entry name" value="WH-like_DNA-bd_sf"/>
</dbReference>
<proteinExistence type="inferred from homology"/>
<dbReference type="SUPFAM" id="SSF46785">
    <property type="entry name" value="Winged helix' DNA-binding domain"/>
    <property type="match status" value="1"/>
</dbReference>
<evidence type="ECO:0000313" key="6">
    <source>
        <dbReference type="EMBL" id="PXX74066.1"/>
    </source>
</evidence>
<dbReference type="AlphaFoldDB" id="A0A318KIR7"/>
<dbReference type="PROSITE" id="PS50931">
    <property type="entry name" value="HTH_LYSR"/>
    <property type="match status" value="1"/>
</dbReference>
<sequence>MDLKWLEDFISLAETHSFSRSAELRHVTQPAFSRRIRSLESWLGVDLIDRTAYPTRLTPAGELFHGQALEIIAQLNHARALLRGQQSAPPDTLNIAVPHNLALTFFPKWLTEVKRGCGEFSTRLTAGNVHDAVMALESGSCDVLLCYHHPHQPVLLDPARYDMLALGEETLRPYARRTASGQPAFSLPGSPQQPIPFLAYAAGAYLERMVALMVANGEEILHLTPCYETDMAEGLKSMVLEGHGLAFLPDSAVCGEVERGQLAVAGDARWQLNMEIRLYREHRSSKPLVNMLWQHLRESTVRRRRP</sequence>
<evidence type="ECO:0000313" key="7">
    <source>
        <dbReference type="Proteomes" id="UP000247555"/>
    </source>
</evidence>
<name>A0A318KIR7_9NEIS</name>
<dbReference type="SUPFAM" id="SSF53850">
    <property type="entry name" value="Periplasmic binding protein-like II"/>
    <property type="match status" value="1"/>
</dbReference>
<evidence type="ECO:0000256" key="4">
    <source>
        <dbReference type="ARBA" id="ARBA00023163"/>
    </source>
</evidence>
<evidence type="ECO:0000256" key="2">
    <source>
        <dbReference type="ARBA" id="ARBA00023015"/>
    </source>
</evidence>
<dbReference type="Gene3D" id="3.40.190.10">
    <property type="entry name" value="Periplasmic binding protein-like II"/>
    <property type="match status" value="3"/>
</dbReference>
<dbReference type="PANTHER" id="PTHR30126:SF2">
    <property type="entry name" value="HTH-TYPE TRANSCRIPTIONAL REGULATOR YJIE"/>
    <property type="match status" value="1"/>
</dbReference>
<accession>A0A318KIR7</accession>
<dbReference type="Gene3D" id="1.10.10.10">
    <property type="entry name" value="Winged helix-like DNA-binding domain superfamily/Winged helix DNA-binding domain"/>
    <property type="match status" value="1"/>
</dbReference>
<dbReference type="EMBL" id="QJKI01000034">
    <property type="protein sequence ID" value="PXX74066.1"/>
    <property type="molecule type" value="Genomic_DNA"/>
</dbReference>
<dbReference type="Pfam" id="PF00126">
    <property type="entry name" value="HTH_1"/>
    <property type="match status" value="1"/>
</dbReference>
<protein>
    <submittedName>
        <fullName evidence="6">DNA-binding transcriptional LysR family regulator</fullName>
    </submittedName>
</protein>
<dbReference type="InterPro" id="IPR005119">
    <property type="entry name" value="LysR_subst-bd"/>
</dbReference>
<keyword evidence="3 6" id="KW-0238">DNA-binding</keyword>
<dbReference type="PANTHER" id="PTHR30126">
    <property type="entry name" value="HTH-TYPE TRANSCRIPTIONAL REGULATOR"/>
    <property type="match status" value="1"/>
</dbReference>
<evidence type="ECO:0000256" key="1">
    <source>
        <dbReference type="ARBA" id="ARBA00009437"/>
    </source>
</evidence>
<evidence type="ECO:0000256" key="3">
    <source>
        <dbReference type="ARBA" id="ARBA00023125"/>
    </source>
</evidence>
<dbReference type="PRINTS" id="PR00039">
    <property type="entry name" value="HTHLYSR"/>
</dbReference>
<keyword evidence="4" id="KW-0804">Transcription</keyword>
<dbReference type="RefSeq" id="WP_110392136.1">
    <property type="nucleotide sequence ID" value="NZ_CALCOA010000158.1"/>
</dbReference>
<comment type="caution">
    <text evidence="6">The sequence shown here is derived from an EMBL/GenBank/DDBJ whole genome shotgun (WGS) entry which is preliminary data.</text>
</comment>
<comment type="similarity">
    <text evidence="1">Belongs to the LysR transcriptional regulatory family.</text>
</comment>
<dbReference type="OrthoDB" id="8715249at2"/>
<dbReference type="GO" id="GO:0003700">
    <property type="term" value="F:DNA-binding transcription factor activity"/>
    <property type="evidence" value="ECO:0007669"/>
    <property type="project" value="InterPro"/>
</dbReference>
<evidence type="ECO:0000259" key="5">
    <source>
        <dbReference type="PROSITE" id="PS50931"/>
    </source>
</evidence>
<dbReference type="InterPro" id="IPR036390">
    <property type="entry name" value="WH_DNA-bd_sf"/>
</dbReference>
<keyword evidence="2" id="KW-0805">Transcription regulation</keyword>
<feature type="domain" description="HTH lysR-type" evidence="5">
    <location>
        <begin position="1"/>
        <end position="58"/>
    </location>
</feature>
<dbReference type="GO" id="GO:0000976">
    <property type="term" value="F:transcription cis-regulatory region binding"/>
    <property type="evidence" value="ECO:0007669"/>
    <property type="project" value="TreeGrafter"/>
</dbReference>
<dbReference type="CDD" id="cd05466">
    <property type="entry name" value="PBP2_LTTR_substrate"/>
    <property type="match status" value="1"/>
</dbReference>
<dbReference type="Pfam" id="PF03466">
    <property type="entry name" value="LysR_substrate"/>
    <property type="match status" value="1"/>
</dbReference>
<dbReference type="Proteomes" id="UP000247555">
    <property type="component" value="Unassembled WGS sequence"/>
</dbReference>
<keyword evidence="7" id="KW-1185">Reference proteome</keyword>
<dbReference type="InterPro" id="IPR000847">
    <property type="entry name" value="LysR_HTH_N"/>
</dbReference>
<gene>
    <name evidence="6" type="ORF">DFR34_13414</name>
</gene>
<reference evidence="6 7" key="1">
    <citation type="submission" date="2018-05" db="EMBL/GenBank/DDBJ databases">
        <title>Genomic Encyclopedia of Type Strains, Phase IV (KMG-IV): sequencing the most valuable type-strain genomes for metagenomic binning, comparative biology and taxonomic classification.</title>
        <authorList>
            <person name="Goeker M."/>
        </authorList>
    </citation>
    <scope>NUCLEOTIDE SEQUENCE [LARGE SCALE GENOMIC DNA]</scope>
    <source>
        <strain evidence="6 7">DSM 29661</strain>
    </source>
</reference>